<keyword evidence="1" id="KW-0732">Signal</keyword>
<accession>A0AA88GG66</accession>
<protein>
    <submittedName>
        <fullName evidence="2">Uncharacterized protein</fullName>
    </submittedName>
</protein>
<evidence type="ECO:0000256" key="1">
    <source>
        <dbReference type="SAM" id="SignalP"/>
    </source>
</evidence>
<name>A0AA88GG66_NAELO</name>
<comment type="caution">
    <text evidence="2">The sequence shown here is derived from an EMBL/GenBank/DDBJ whole genome shotgun (WGS) entry which is preliminary data.</text>
</comment>
<feature type="chain" id="PRO_5041739713" evidence="1">
    <location>
        <begin position="23"/>
        <end position="140"/>
    </location>
</feature>
<feature type="signal peptide" evidence="1">
    <location>
        <begin position="1"/>
        <end position="22"/>
    </location>
</feature>
<proteinExistence type="predicted"/>
<dbReference type="Proteomes" id="UP000816034">
    <property type="component" value="Unassembled WGS sequence"/>
</dbReference>
<organism evidence="2 3">
    <name type="scientific">Naegleria lovaniensis</name>
    <name type="common">Amoeba</name>
    <dbReference type="NCBI Taxonomy" id="51637"/>
    <lineage>
        <taxon>Eukaryota</taxon>
        <taxon>Discoba</taxon>
        <taxon>Heterolobosea</taxon>
        <taxon>Tetramitia</taxon>
        <taxon>Eutetramitia</taxon>
        <taxon>Vahlkampfiidae</taxon>
        <taxon>Naegleria</taxon>
    </lineage>
</organism>
<reference evidence="2 3" key="1">
    <citation type="journal article" date="2018" name="BMC Genomics">
        <title>The genome of Naegleria lovaniensis, the basis for a comparative approach to unravel pathogenicity factors of the human pathogenic amoeba N. fowleri.</title>
        <authorList>
            <person name="Liechti N."/>
            <person name="Schurch N."/>
            <person name="Bruggmann R."/>
            <person name="Wittwer M."/>
        </authorList>
    </citation>
    <scope>NUCLEOTIDE SEQUENCE [LARGE SCALE GENOMIC DNA]</scope>
    <source>
        <strain evidence="2 3">ATCC 30569</strain>
    </source>
</reference>
<keyword evidence="3" id="KW-1185">Reference proteome</keyword>
<dbReference type="EMBL" id="PYSW02000046">
    <property type="protein sequence ID" value="KAG2374293.1"/>
    <property type="molecule type" value="Genomic_DNA"/>
</dbReference>
<sequence>MQENSSTRLTSLLSWLANSVLSMFTTQHTNQSNQPESISFKENSNTLPLFQLLDHKKQHHRDVTMMMKQLPPINSDVLRNKQNSIAKQQSKYTGNMGIIMMKGHNNPVSDLIDSEEYSLPYLHEQANVLNTIIKNRDGNL</sequence>
<dbReference type="GeneID" id="68103317"/>
<dbReference type="AlphaFoldDB" id="A0AA88GG66"/>
<evidence type="ECO:0000313" key="3">
    <source>
        <dbReference type="Proteomes" id="UP000816034"/>
    </source>
</evidence>
<evidence type="ECO:0000313" key="2">
    <source>
        <dbReference type="EMBL" id="KAG2374293.1"/>
    </source>
</evidence>
<gene>
    <name evidence="2" type="ORF">C9374_010863</name>
</gene>
<dbReference type="RefSeq" id="XP_044543467.1">
    <property type="nucleotide sequence ID" value="XM_044686454.1"/>
</dbReference>